<dbReference type="SMART" id="SM00823">
    <property type="entry name" value="PKS_PP"/>
    <property type="match status" value="1"/>
</dbReference>
<evidence type="ECO:0000313" key="7">
    <source>
        <dbReference type="Proteomes" id="UP000789901"/>
    </source>
</evidence>
<dbReference type="InterPro" id="IPR020806">
    <property type="entry name" value="PKS_PP-bd"/>
</dbReference>
<dbReference type="InterPro" id="IPR042099">
    <property type="entry name" value="ANL_N_sf"/>
</dbReference>
<accession>A0ABN7W7Q8</accession>
<dbReference type="InterPro" id="IPR036736">
    <property type="entry name" value="ACP-like_sf"/>
</dbReference>
<dbReference type="PROSITE" id="PS00012">
    <property type="entry name" value="PHOSPHOPANTETHEINE"/>
    <property type="match status" value="1"/>
</dbReference>
<dbReference type="Gene3D" id="1.10.1200.10">
    <property type="entry name" value="ACP-like"/>
    <property type="match status" value="1"/>
</dbReference>
<dbReference type="PROSITE" id="PS50075">
    <property type="entry name" value="CARRIER"/>
    <property type="match status" value="1"/>
</dbReference>
<dbReference type="SUPFAM" id="SSF47336">
    <property type="entry name" value="ACP-like"/>
    <property type="match status" value="1"/>
</dbReference>
<name>A0ABN7W7Q8_GIGMA</name>
<gene>
    <name evidence="6" type="ORF">GMARGA_LOCUS27377</name>
</gene>
<dbReference type="InterPro" id="IPR036291">
    <property type="entry name" value="NAD(P)-bd_dom_sf"/>
</dbReference>
<keyword evidence="2" id="KW-0596">Phosphopantetheine</keyword>
<dbReference type="PANTHER" id="PTHR43201:SF8">
    <property type="entry name" value="ACYL-COA SYNTHETASE FAMILY MEMBER 3"/>
    <property type="match status" value="1"/>
</dbReference>
<dbReference type="Gene3D" id="3.40.50.12780">
    <property type="entry name" value="N-terminal domain of ligase-like"/>
    <property type="match status" value="1"/>
</dbReference>
<keyword evidence="4" id="KW-0175">Coiled coil</keyword>
<dbReference type="InterPro" id="IPR006162">
    <property type="entry name" value="Ppantetheine_attach_site"/>
</dbReference>
<feature type="non-terminal residue" evidence="6">
    <location>
        <position position="742"/>
    </location>
</feature>
<keyword evidence="7" id="KW-1185">Reference proteome</keyword>
<dbReference type="SUPFAM" id="SSF51735">
    <property type="entry name" value="NAD(P)-binding Rossmann-fold domains"/>
    <property type="match status" value="1"/>
</dbReference>
<dbReference type="Pfam" id="PF00550">
    <property type="entry name" value="PP-binding"/>
    <property type="match status" value="1"/>
</dbReference>
<sequence>MSHGHQSLLEAFQHLVSTRPKEKVLMVPNGAEYEEINYQDFDIIINKYANYWSKQLENENLDKDSVIGYFSPSGPEYLYNFMALWKLGFTILFLSPKNSEPALIHLLKESKSHILIYDSQLSKISKNAQNELVSQHSQTLKIFQLPNSLKNENIDHSAPVLKLDKDPYEKVIAIFHSSGSTSFPKLVPLTNRYFLLMEPNYKADDIVLTTSPLFHIFGAAVSIITIFCPGPVFVFPIVSGSVPLVNEILHSLNQSKANVLYTLPATIEQIYKNRPEEIKTLLKLRSIGYGGAALSPQIGKQLVQSGVIIQSVYGSTETGILMRTSENSSNIPWNAMKLVIPESDIKWIERNDFLDDAKELVIKKGTPTLSNIKGNTEDGGYRVGDLFLETPKGSGFYLLLGRTDDTIVHSTGEKTNPIPIEDTIRLNQFVKQVVVVGFNRPFNCLLIELDYENIKMTPFLDVTKSIFDSIHQANNDCPSHSRIFDEMVYILPLEGKTIPRTIKNNVQRKKVEIELKEEIKMLYDNFENAKPVSNNKSFSNNQWNEDSVKSIILDSLKSAIGDSFSLTDDDEASFFSIGLDSLSATKLRVILQKQLPVINLPHDVIFEYNTFQSLAQYLTKELSKISSKQSQNTEDNYKVKLQALKNEVNSYIQKYSTTDKFPPVGNFNKINGIVNGKSGETVLMTGVTGSLGSFILRDLLNNPNILKVYCLVRASNENHGWSRLKDSFEQRHLDTSLLSKER</sequence>
<evidence type="ECO:0000256" key="4">
    <source>
        <dbReference type="SAM" id="Coils"/>
    </source>
</evidence>
<evidence type="ECO:0000256" key="3">
    <source>
        <dbReference type="ARBA" id="ARBA00022553"/>
    </source>
</evidence>
<feature type="domain" description="Carrier" evidence="5">
    <location>
        <begin position="542"/>
        <end position="622"/>
    </location>
</feature>
<evidence type="ECO:0000313" key="6">
    <source>
        <dbReference type="EMBL" id="CAG8819703.1"/>
    </source>
</evidence>
<dbReference type="PANTHER" id="PTHR43201">
    <property type="entry name" value="ACYL-COA SYNTHETASE"/>
    <property type="match status" value="1"/>
</dbReference>
<dbReference type="SUPFAM" id="SSF56801">
    <property type="entry name" value="Acetyl-CoA synthetase-like"/>
    <property type="match status" value="1"/>
</dbReference>
<reference evidence="6 7" key="1">
    <citation type="submission" date="2021-06" db="EMBL/GenBank/DDBJ databases">
        <authorList>
            <person name="Kallberg Y."/>
            <person name="Tangrot J."/>
            <person name="Rosling A."/>
        </authorList>
    </citation>
    <scope>NUCLEOTIDE SEQUENCE [LARGE SCALE GENOMIC DNA]</scope>
    <source>
        <strain evidence="6 7">120-4 pot B 10/14</strain>
    </source>
</reference>
<evidence type="ECO:0000256" key="1">
    <source>
        <dbReference type="ARBA" id="ARBA00006432"/>
    </source>
</evidence>
<dbReference type="PROSITE" id="PS00455">
    <property type="entry name" value="AMP_BINDING"/>
    <property type="match status" value="1"/>
</dbReference>
<keyword evidence="3" id="KW-0597">Phosphoprotein</keyword>
<dbReference type="Pfam" id="PF23562">
    <property type="entry name" value="AMP-binding_C_3"/>
    <property type="match status" value="1"/>
</dbReference>
<dbReference type="InterPro" id="IPR013120">
    <property type="entry name" value="FAR_NAD-bd"/>
</dbReference>
<dbReference type="InterPro" id="IPR000873">
    <property type="entry name" value="AMP-dep_synth/lig_dom"/>
</dbReference>
<protein>
    <submittedName>
        <fullName evidence="6">21826_t:CDS:1</fullName>
    </submittedName>
</protein>
<comment type="similarity">
    <text evidence="1">Belongs to the ATP-dependent AMP-binding enzyme family.</text>
</comment>
<evidence type="ECO:0000256" key="2">
    <source>
        <dbReference type="ARBA" id="ARBA00022450"/>
    </source>
</evidence>
<proteinExistence type="inferred from homology"/>
<comment type="caution">
    <text evidence="6">The sequence shown here is derived from an EMBL/GenBank/DDBJ whole genome shotgun (WGS) entry which is preliminary data.</text>
</comment>
<organism evidence="6 7">
    <name type="scientific">Gigaspora margarita</name>
    <dbReference type="NCBI Taxonomy" id="4874"/>
    <lineage>
        <taxon>Eukaryota</taxon>
        <taxon>Fungi</taxon>
        <taxon>Fungi incertae sedis</taxon>
        <taxon>Mucoromycota</taxon>
        <taxon>Glomeromycotina</taxon>
        <taxon>Glomeromycetes</taxon>
        <taxon>Diversisporales</taxon>
        <taxon>Gigasporaceae</taxon>
        <taxon>Gigaspora</taxon>
    </lineage>
</organism>
<evidence type="ECO:0000259" key="5">
    <source>
        <dbReference type="PROSITE" id="PS50075"/>
    </source>
</evidence>
<dbReference type="EMBL" id="CAJVQB010033387">
    <property type="protein sequence ID" value="CAG8819703.1"/>
    <property type="molecule type" value="Genomic_DNA"/>
</dbReference>
<dbReference type="Gene3D" id="3.40.50.720">
    <property type="entry name" value="NAD(P)-binding Rossmann-like Domain"/>
    <property type="match status" value="1"/>
</dbReference>
<feature type="coiled-coil region" evidence="4">
    <location>
        <begin position="627"/>
        <end position="654"/>
    </location>
</feature>
<dbReference type="Proteomes" id="UP000789901">
    <property type="component" value="Unassembled WGS sequence"/>
</dbReference>
<dbReference type="Pfam" id="PF07993">
    <property type="entry name" value="NAD_binding_4"/>
    <property type="match status" value="1"/>
</dbReference>
<dbReference type="InterPro" id="IPR009081">
    <property type="entry name" value="PP-bd_ACP"/>
</dbReference>
<dbReference type="Pfam" id="PF00501">
    <property type="entry name" value="AMP-binding"/>
    <property type="match status" value="1"/>
</dbReference>
<dbReference type="InterPro" id="IPR020845">
    <property type="entry name" value="AMP-binding_CS"/>
</dbReference>